<evidence type="ECO:0000313" key="1">
    <source>
        <dbReference type="EMBL" id="WCG23179.1"/>
    </source>
</evidence>
<dbReference type="EMBL" id="CP116507">
    <property type="protein sequence ID" value="WCG23179.1"/>
    <property type="molecule type" value="Genomic_DNA"/>
</dbReference>
<accession>A0AAF0BGL9</accession>
<dbReference type="Proteomes" id="UP001179600">
    <property type="component" value="Chromosome"/>
</dbReference>
<gene>
    <name evidence="1" type="ORF">PML95_02770</name>
</gene>
<organism evidence="1 2">
    <name type="scientific">Vagococcus lutrae</name>
    <dbReference type="NCBI Taxonomy" id="81947"/>
    <lineage>
        <taxon>Bacteria</taxon>
        <taxon>Bacillati</taxon>
        <taxon>Bacillota</taxon>
        <taxon>Bacilli</taxon>
        <taxon>Lactobacillales</taxon>
        <taxon>Enterococcaceae</taxon>
        <taxon>Vagococcus</taxon>
    </lineage>
</organism>
<dbReference type="RefSeq" id="WP_126763402.1">
    <property type="nucleotide sequence ID" value="NZ_CP097053.1"/>
</dbReference>
<evidence type="ECO:0000313" key="2">
    <source>
        <dbReference type="Proteomes" id="UP001179600"/>
    </source>
</evidence>
<name>A0AAF0BGL9_9ENTE</name>
<proteinExistence type="predicted"/>
<sequence>MEIKIKLLDGKKKISIEDSSREWYLLESKTSLKSCGLIFIFDPHYLKTVCLTNDLPSKKPKDERWLCLPFSDSEVLDNIYDKIKKEPLWMETDVSPWMSDLKQLLPILGLSLEKSPNNKPAKARHKWTKEIKDIPFNVTYRGSSATVYWQKRQEMCIVAGAKLVQEAPLNKDGSVGFAAKVGDKLRLEQADKIQNGYTIEDVILKSVNEVGLFLYYGGTNGWQVLVDSEGKSIDEWTRVG</sequence>
<reference evidence="1" key="1">
    <citation type="submission" date="2023-01" db="EMBL/GenBank/DDBJ databases">
        <title>Oxazolidinone resistance genes in florfenicol resistant enterococci from beef cattle and veal calves at slaughter.</title>
        <authorList>
            <person name="Biggel M."/>
        </authorList>
    </citation>
    <scope>NUCLEOTIDE SEQUENCE</scope>
    <source>
        <strain evidence="1">K204-1</strain>
    </source>
</reference>
<protein>
    <submittedName>
        <fullName evidence="1">Uncharacterized protein</fullName>
    </submittedName>
</protein>
<dbReference type="AlphaFoldDB" id="A0AAF0BGL9"/>